<proteinExistence type="predicted"/>
<sequence>MRALNSYDTQKLWQNAPPKTYIRVSRTGWMKSGFLSSGLKKFSGRSCGLMDKASDFESEDCRSCGLMDKASDFESEDCRFESCQDRSSPAGIDISICHLFDVNNDNYICKRNTKANEKHSGKQSCGLMDKASDFESEDCRFESCQDPVERYRAIMALLFKYSKNETVFMLA</sequence>
<reference evidence="1" key="1">
    <citation type="journal article" date="2019" name="bioRxiv">
        <title>The Genome of the Zebra Mussel, Dreissena polymorpha: A Resource for Invasive Species Research.</title>
        <authorList>
            <person name="McCartney M.A."/>
            <person name="Auch B."/>
            <person name="Kono T."/>
            <person name="Mallez S."/>
            <person name="Zhang Y."/>
            <person name="Obille A."/>
            <person name="Becker A."/>
            <person name="Abrahante J.E."/>
            <person name="Garbe J."/>
            <person name="Badalamenti J.P."/>
            <person name="Herman A."/>
            <person name="Mangelson H."/>
            <person name="Liachko I."/>
            <person name="Sullivan S."/>
            <person name="Sone E.D."/>
            <person name="Koren S."/>
            <person name="Silverstein K.A.T."/>
            <person name="Beckman K.B."/>
            <person name="Gohl D.M."/>
        </authorList>
    </citation>
    <scope>NUCLEOTIDE SEQUENCE</scope>
    <source>
        <strain evidence="1">Duluth1</strain>
        <tissue evidence="1">Whole animal</tissue>
    </source>
</reference>
<reference evidence="1" key="2">
    <citation type="submission" date="2020-11" db="EMBL/GenBank/DDBJ databases">
        <authorList>
            <person name="McCartney M.A."/>
            <person name="Auch B."/>
            <person name="Kono T."/>
            <person name="Mallez S."/>
            <person name="Becker A."/>
            <person name="Gohl D.M."/>
            <person name="Silverstein K.A.T."/>
            <person name="Koren S."/>
            <person name="Bechman K.B."/>
            <person name="Herman A."/>
            <person name="Abrahante J.E."/>
            <person name="Garbe J."/>
        </authorList>
    </citation>
    <scope>NUCLEOTIDE SEQUENCE</scope>
    <source>
        <strain evidence="1">Duluth1</strain>
        <tissue evidence="1">Whole animal</tissue>
    </source>
</reference>
<organism evidence="1 2">
    <name type="scientific">Dreissena polymorpha</name>
    <name type="common">Zebra mussel</name>
    <name type="synonym">Mytilus polymorpha</name>
    <dbReference type="NCBI Taxonomy" id="45954"/>
    <lineage>
        <taxon>Eukaryota</taxon>
        <taxon>Metazoa</taxon>
        <taxon>Spiralia</taxon>
        <taxon>Lophotrochozoa</taxon>
        <taxon>Mollusca</taxon>
        <taxon>Bivalvia</taxon>
        <taxon>Autobranchia</taxon>
        <taxon>Heteroconchia</taxon>
        <taxon>Euheterodonta</taxon>
        <taxon>Imparidentia</taxon>
        <taxon>Neoheterodontei</taxon>
        <taxon>Myida</taxon>
        <taxon>Dreissenoidea</taxon>
        <taxon>Dreissenidae</taxon>
        <taxon>Dreissena</taxon>
    </lineage>
</organism>
<dbReference type="EMBL" id="JAIWYP010000008">
    <property type="protein sequence ID" value="KAH3784771.1"/>
    <property type="molecule type" value="Genomic_DNA"/>
</dbReference>
<gene>
    <name evidence="1" type="ORF">DPMN_162842</name>
</gene>
<evidence type="ECO:0000313" key="1">
    <source>
        <dbReference type="EMBL" id="KAH3784771.1"/>
    </source>
</evidence>
<dbReference type="AlphaFoldDB" id="A0A9D4ES32"/>
<keyword evidence="2" id="KW-1185">Reference proteome</keyword>
<name>A0A9D4ES32_DREPO</name>
<evidence type="ECO:0000313" key="2">
    <source>
        <dbReference type="Proteomes" id="UP000828390"/>
    </source>
</evidence>
<comment type="caution">
    <text evidence="1">The sequence shown here is derived from an EMBL/GenBank/DDBJ whole genome shotgun (WGS) entry which is preliminary data.</text>
</comment>
<accession>A0A9D4ES32</accession>
<protein>
    <submittedName>
        <fullName evidence="1">Uncharacterized protein</fullName>
    </submittedName>
</protein>
<dbReference type="Proteomes" id="UP000828390">
    <property type="component" value="Unassembled WGS sequence"/>
</dbReference>